<evidence type="ECO:0000256" key="1">
    <source>
        <dbReference type="SAM" id="Phobius"/>
    </source>
</evidence>
<dbReference type="VEuPathDB" id="AmoebaDB:EIN_221890"/>
<reference evidence="2 3" key="1">
    <citation type="submission" date="2012-10" db="EMBL/GenBank/DDBJ databases">
        <authorList>
            <person name="Zafar N."/>
            <person name="Inman J."/>
            <person name="Hall N."/>
            <person name="Lorenzi H."/>
            <person name="Caler E."/>
        </authorList>
    </citation>
    <scope>NUCLEOTIDE SEQUENCE [LARGE SCALE GENOMIC DNA]</scope>
    <source>
        <strain evidence="2 3">IP1</strain>
    </source>
</reference>
<organism evidence="2 3">
    <name type="scientific">Entamoeba invadens IP1</name>
    <dbReference type="NCBI Taxonomy" id="370355"/>
    <lineage>
        <taxon>Eukaryota</taxon>
        <taxon>Amoebozoa</taxon>
        <taxon>Evosea</taxon>
        <taxon>Archamoebae</taxon>
        <taxon>Mastigamoebida</taxon>
        <taxon>Entamoebidae</taxon>
        <taxon>Entamoeba</taxon>
    </lineage>
</organism>
<name>A0A0A1U1X8_ENTIV</name>
<feature type="transmembrane region" description="Helical" evidence="1">
    <location>
        <begin position="176"/>
        <end position="198"/>
    </location>
</feature>
<dbReference type="OrthoDB" id="25629at2759"/>
<keyword evidence="1" id="KW-1133">Transmembrane helix</keyword>
<dbReference type="GeneID" id="14887209"/>
<proteinExistence type="predicted"/>
<keyword evidence="3" id="KW-1185">Reference proteome</keyword>
<dbReference type="OMA" id="EYCTSVN"/>
<sequence>MGLLFVVLVLSVYAAKDMYATTPYSTDNNIFYAAPLQNCLMYHRFMSNGNYYYVKFQNTDPKVTYYSDELCEKTVGALEAPDTWTIQELDLDTYTTITTPAGSGVTLVFSSKCGKVTDTTSLDTKVESSQLTLRMYNNAECKLDDNDKAYYSQKFTCQDKNVFKTSSNQNMTGEPYRARITCGASLFFSVLSALLFFLF</sequence>
<dbReference type="EMBL" id="KB206756">
    <property type="protein sequence ID" value="ELP88056.1"/>
    <property type="molecule type" value="Genomic_DNA"/>
</dbReference>
<gene>
    <name evidence="2" type="ORF">EIN_221890</name>
</gene>
<dbReference type="AlphaFoldDB" id="A0A0A1U1X8"/>
<dbReference type="KEGG" id="eiv:EIN_221890"/>
<evidence type="ECO:0000313" key="2">
    <source>
        <dbReference type="EMBL" id="ELP88056.1"/>
    </source>
</evidence>
<protein>
    <submittedName>
        <fullName evidence="2">Uncharacterized protein</fullName>
    </submittedName>
</protein>
<dbReference type="RefSeq" id="XP_004254827.1">
    <property type="nucleotide sequence ID" value="XM_004254779.1"/>
</dbReference>
<accession>A0A0A1U1X8</accession>
<dbReference type="Proteomes" id="UP000014680">
    <property type="component" value="Unassembled WGS sequence"/>
</dbReference>
<evidence type="ECO:0000313" key="3">
    <source>
        <dbReference type="Proteomes" id="UP000014680"/>
    </source>
</evidence>
<keyword evidence="1" id="KW-0812">Transmembrane</keyword>
<keyword evidence="1" id="KW-0472">Membrane</keyword>